<sequence length="340" mass="36232">MKQKLLAGALAAATALTPLASIAETLVFGTGNVPMHPINQRIMEPWAAAVNEAGGDALQIEVRHGPTIVSPNNYVDRVMDDVVQLAWGMLVFDPGRFPRSLVSTTPFIEGKAEATAMAFCSLYEEGAFGEEFADYHPVFFVPFPQTNIHMKDAPITSVRDLAGKKVATGSPVAAAIVSANGGSPLSVILPEQYQALQRGNADGTFMNYTAFPGFKLHEVTTDHLDVPLGGATGMVFMLKSRYEALSDDAKAALDANGGCDKTREVGAIVDQWEADSKGFVMSQEGHTFNEVDPNELAALQENVFPMIVQGFDERVPGGADLVAKWQDAVSAARAELGDGS</sequence>
<proteinExistence type="predicted"/>
<dbReference type="PANTHER" id="PTHR33376">
    <property type="match status" value="1"/>
</dbReference>
<feature type="signal peptide" evidence="1">
    <location>
        <begin position="1"/>
        <end position="23"/>
    </location>
</feature>
<dbReference type="CDD" id="cd13665">
    <property type="entry name" value="PBP2_TRAP_Dctp3_4"/>
    <property type="match status" value="1"/>
</dbReference>
<dbReference type="EMBL" id="JAHUZE010000001">
    <property type="protein sequence ID" value="MBV7378508.1"/>
    <property type="molecule type" value="Genomic_DNA"/>
</dbReference>
<evidence type="ECO:0000313" key="3">
    <source>
        <dbReference type="Proteomes" id="UP000756530"/>
    </source>
</evidence>
<keyword evidence="1" id="KW-0732">Signal</keyword>
<evidence type="ECO:0000313" key="2">
    <source>
        <dbReference type="EMBL" id="MBV7378508.1"/>
    </source>
</evidence>
<feature type="chain" id="PRO_5046189754" evidence="1">
    <location>
        <begin position="24"/>
        <end position="340"/>
    </location>
</feature>
<dbReference type="PANTHER" id="PTHR33376:SF15">
    <property type="entry name" value="BLL6794 PROTEIN"/>
    <property type="match status" value="1"/>
</dbReference>
<dbReference type="RefSeq" id="WP_218391637.1">
    <property type="nucleotide sequence ID" value="NZ_JAHUZE010000001.1"/>
</dbReference>
<dbReference type="Pfam" id="PF03480">
    <property type="entry name" value="DctP"/>
    <property type="match status" value="1"/>
</dbReference>
<reference evidence="2 3" key="1">
    <citation type="submission" date="2021-05" db="EMBL/GenBank/DDBJ databases">
        <title>Culturable bacteria isolated from Daya Bay.</title>
        <authorList>
            <person name="Zheng W."/>
            <person name="Yu S."/>
            <person name="Huang Y."/>
        </authorList>
    </citation>
    <scope>NUCLEOTIDE SEQUENCE [LARGE SCALE GENOMIC DNA]</scope>
    <source>
        <strain evidence="2 3">DP4N28-5</strain>
    </source>
</reference>
<dbReference type="Proteomes" id="UP000756530">
    <property type="component" value="Unassembled WGS sequence"/>
</dbReference>
<accession>A0ABS6SZU7</accession>
<dbReference type="InterPro" id="IPR018389">
    <property type="entry name" value="DctP_fam"/>
</dbReference>
<protein>
    <submittedName>
        <fullName evidence="2">TRAP transporter substrate-binding protein</fullName>
    </submittedName>
</protein>
<evidence type="ECO:0000256" key="1">
    <source>
        <dbReference type="SAM" id="SignalP"/>
    </source>
</evidence>
<name>A0ABS6SZU7_9RHOB</name>
<organism evidence="2 3">
    <name type="scientific">Maritimibacter dapengensis</name>
    <dbReference type="NCBI Taxonomy" id="2836868"/>
    <lineage>
        <taxon>Bacteria</taxon>
        <taxon>Pseudomonadati</taxon>
        <taxon>Pseudomonadota</taxon>
        <taxon>Alphaproteobacteria</taxon>
        <taxon>Rhodobacterales</taxon>
        <taxon>Roseobacteraceae</taxon>
        <taxon>Maritimibacter</taxon>
    </lineage>
</organism>
<comment type="caution">
    <text evidence="2">The sequence shown here is derived from an EMBL/GenBank/DDBJ whole genome shotgun (WGS) entry which is preliminary data.</text>
</comment>
<gene>
    <name evidence="2" type="ORF">KJP28_06185</name>
</gene>
<keyword evidence="3" id="KW-1185">Reference proteome</keyword>